<protein>
    <recommendedName>
        <fullName evidence="4">YcxB-like protein domain-containing protein</fullName>
    </recommendedName>
</protein>
<organism evidence="2 3">
    <name type="scientific">Xanthocytophaga flava</name>
    <dbReference type="NCBI Taxonomy" id="3048013"/>
    <lineage>
        <taxon>Bacteria</taxon>
        <taxon>Pseudomonadati</taxon>
        <taxon>Bacteroidota</taxon>
        <taxon>Cytophagia</taxon>
        <taxon>Cytophagales</taxon>
        <taxon>Rhodocytophagaceae</taxon>
        <taxon>Xanthocytophaga</taxon>
    </lineage>
</organism>
<feature type="transmembrane region" description="Helical" evidence="1">
    <location>
        <begin position="54"/>
        <end position="71"/>
    </location>
</feature>
<evidence type="ECO:0000313" key="2">
    <source>
        <dbReference type="EMBL" id="MDJ1495055.1"/>
    </source>
</evidence>
<keyword evidence="1" id="KW-0472">Membrane</keyword>
<feature type="transmembrane region" description="Helical" evidence="1">
    <location>
        <begin position="29"/>
        <end position="48"/>
    </location>
</feature>
<sequence length="167" mass="20063">MQQIIEFRINPELYPSVRKRFKRRGNQKIYYFPGFLLFIWFIICVVRLGDLIPFFYGVVFCLPFILLTFVTNRQIKKELITYRFIVNDKGIEHIGAGVNFKFIEWVDMDYFEKEEEIWVIDTSVSSFIRWFTWNGVLIIPNEIEDREALLQILDAKKVEYGSKQLVK</sequence>
<evidence type="ECO:0000256" key="1">
    <source>
        <dbReference type="SAM" id="Phobius"/>
    </source>
</evidence>
<keyword evidence="3" id="KW-1185">Reference proteome</keyword>
<accession>A0ABT7CMZ3</accession>
<proteinExistence type="predicted"/>
<keyword evidence="1" id="KW-1133">Transmembrane helix</keyword>
<reference evidence="2 3" key="1">
    <citation type="submission" date="2023-05" db="EMBL/GenBank/DDBJ databases">
        <authorList>
            <person name="Zhang X."/>
        </authorList>
    </citation>
    <scope>NUCLEOTIDE SEQUENCE [LARGE SCALE GENOMIC DNA]</scope>
    <source>
        <strain evidence="2 3">DM2B3-1</strain>
    </source>
</reference>
<evidence type="ECO:0000313" key="3">
    <source>
        <dbReference type="Proteomes" id="UP001228581"/>
    </source>
</evidence>
<dbReference type="EMBL" id="JASJOT010000012">
    <property type="protein sequence ID" value="MDJ1495055.1"/>
    <property type="molecule type" value="Genomic_DNA"/>
</dbReference>
<comment type="caution">
    <text evidence="2">The sequence shown here is derived from an EMBL/GenBank/DDBJ whole genome shotgun (WGS) entry which is preliminary data.</text>
</comment>
<evidence type="ECO:0008006" key="4">
    <source>
        <dbReference type="Google" id="ProtNLM"/>
    </source>
</evidence>
<gene>
    <name evidence="2" type="ORF">QNI19_19100</name>
</gene>
<dbReference type="RefSeq" id="WP_313998765.1">
    <property type="nucleotide sequence ID" value="NZ_JASJOT010000012.1"/>
</dbReference>
<name>A0ABT7CMZ3_9BACT</name>
<dbReference type="Proteomes" id="UP001228581">
    <property type="component" value="Unassembled WGS sequence"/>
</dbReference>
<keyword evidence="1" id="KW-0812">Transmembrane</keyword>